<feature type="compositionally biased region" description="Basic and acidic residues" evidence="1">
    <location>
        <begin position="16"/>
        <end position="25"/>
    </location>
</feature>
<dbReference type="RefSeq" id="XP_047764616.1">
    <property type="nucleotide sequence ID" value="XM_047909382.1"/>
</dbReference>
<feature type="compositionally biased region" description="Polar residues" evidence="1">
    <location>
        <begin position="103"/>
        <end position="118"/>
    </location>
</feature>
<reference evidence="2" key="1">
    <citation type="submission" date="2021-12" db="EMBL/GenBank/DDBJ databases">
        <authorList>
            <person name="Zaccaron A."/>
            <person name="Stergiopoulos I."/>
        </authorList>
    </citation>
    <scope>NUCLEOTIDE SEQUENCE</scope>
    <source>
        <strain evidence="2">Race5_Kim</strain>
    </source>
</reference>
<protein>
    <submittedName>
        <fullName evidence="2">Uncharacterized protein</fullName>
    </submittedName>
</protein>
<name>A0A9Q8PD53_PASFU</name>
<gene>
    <name evidence="2" type="ORF">CLAFUR5_10234</name>
</gene>
<evidence type="ECO:0000313" key="2">
    <source>
        <dbReference type="EMBL" id="UJO20250.1"/>
    </source>
</evidence>
<feature type="region of interest" description="Disordered" evidence="1">
    <location>
        <begin position="433"/>
        <end position="458"/>
    </location>
</feature>
<proteinExistence type="predicted"/>
<dbReference type="KEGG" id="ffu:CLAFUR5_10234"/>
<feature type="region of interest" description="Disordered" evidence="1">
    <location>
        <begin position="100"/>
        <end position="121"/>
    </location>
</feature>
<evidence type="ECO:0000313" key="3">
    <source>
        <dbReference type="Proteomes" id="UP000756132"/>
    </source>
</evidence>
<dbReference type="Proteomes" id="UP000756132">
    <property type="component" value="Chromosome 7"/>
</dbReference>
<feature type="region of interest" description="Disordered" evidence="1">
    <location>
        <begin position="164"/>
        <end position="194"/>
    </location>
</feature>
<feature type="compositionally biased region" description="Low complexity" evidence="1">
    <location>
        <begin position="41"/>
        <end position="58"/>
    </location>
</feature>
<accession>A0A9Q8PD53</accession>
<dbReference type="EMBL" id="CP090169">
    <property type="protein sequence ID" value="UJO20250.1"/>
    <property type="molecule type" value="Genomic_DNA"/>
</dbReference>
<feature type="region of interest" description="Disordered" evidence="1">
    <location>
        <begin position="1"/>
        <end position="58"/>
    </location>
</feature>
<keyword evidence="3" id="KW-1185">Reference proteome</keyword>
<organism evidence="2 3">
    <name type="scientific">Passalora fulva</name>
    <name type="common">Tomato leaf mold</name>
    <name type="synonym">Cladosporium fulvum</name>
    <dbReference type="NCBI Taxonomy" id="5499"/>
    <lineage>
        <taxon>Eukaryota</taxon>
        <taxon>Fungi</taxon>
        <taxon>Dikarya</taxon>
        <taxon>Ascomycota</taxon>
        <taxon>Pezizomycotina</taxon>
        <taxon>Dothideomycetes</taxon>
        <taxon>Dothideomycetidae</taxon>
        <taxon>Mycosphaerellales</taxon>
        <taxon>Mycosphaerellaceae</taxon>
        <taxon>Fulvia</taxon>
    </lineage>
</organism>
<sequence>MSDLHRQQSTAMSQDRSSKSEEHLQETTQLSTPRADPTPPQSTAASISSQSDSASRRSCGLGFASMFTAKRRELLDARRRSKSSKEVPCERSFVVLSGRKLQSPFSDAASSGPASQQPHFPEPMAPVGHPGPLVMQHPARNDSGVGLPGVVSIPALPSFGEISPSSLLRPTRELRRGGNNQKRDHPRRRFDSARNYRQESLDDLVHLCVAAERRWDADHIQRAPSVHSMEAEICSAEDSEAFEGIHVGSSLAEDTTAFQQPYVPAASDFNEFMSQRTVSNGIESITAFNQPPREPSTDFSRWSESITAFNQPSRPASNDFSRWSESITAFCQPSSEPSIDFSRRNESITAFNQPSRLASDDFSRWSAPAQSFAANPFGDLLNHIEDTIALYRSISDSPSLYSDIGGDVSLLDLDEAEPAEVLPLPVSSAMYEPHGSELPYAPSADVDDDPEPYFPPELAGMQFVLPRRRPREVRPEA</sequence>
<dbReference type="AlphaFoldDB" id="A0A9Q8PD53"/>
<evidence type="ECO:0000256" key="1">
    <source>
        <dbReference type="SAM" id="MobiDB-lite"/>
    </source>
</evidence>
<dbReference type="GeneID" id="71990112"/>
<reference evidence="2" key="2">
    <citation type="journal article" date="2022" name="Microb. Genom.">
        <title>A chromosome-scale genome assembly of the tomato pathogen Cladosporium fulvum reveals a compartmentalized genome architecture and the presence of a dispensable chromosome.</title>
        <authorList>
            <person name="Zaccaron A.Z."/>
            <person name="Chen L.H."/>
            <person name="Samaras A."/>
            <person name="Stergiopoulos I."/>
        </authorList>
    </citation>
    <scope>NUCLEOTIDE SEQUENCE</scope>
    <source>
        <strain evidence="2">Race5_Kim</strain>
    </source>
</reference>